<dbReference type="Gene3D" id="2.130.10.10">
    <property type="entry name" value="YVTN repeat-like/Quinoprotein amine dehydrogenase"/>
    <property type="match status" value="2"/>
</dbReference>
<dbReference type="PANTHER" id="PTHR16038">
    <property type="entry name" value="NOP SEVEN ASSOCIATED PROTEIN 1"/>
    <property type="match status" value="1"/>
</dbReference>
<dbReference type="GO" id="GO:0005730">
    <property type="term" value="C:nucleolus"/>
    <property type="evidence" value="ECO:0007669"/>
    <property type="project" value="InterPro"/>
</dbReference>
<dbReference type="PANTHER" id="PTHR16038:SF4">
    <property type="entry name" value="WD REPEAT-CONTAINING PROTEIN 74"/>
    <property type="match status" value="1"/>
</dbReference>
<protein>
    <recommendedName>
        <fullName evidence="5">Ribosome biogenesis protein NSA1</fullName>
    </recommendedName>
</protein>
<keyword evidence="1" id="KW-0853">WD repeat</keyword>
<feature type="non-terminal residue" evidence="3">
    <location>
        <position position="432"/>
    </location>
</feature>
<comment type="caution">
    <text evidence="3">The sequence shown here is derived from an EMBL/GenBank/DDBJ whole genome shotgun (WGS) entry which is preliminary data.</text>
</comment>
<gene>
    <name evidence="3" type="ORF">AKO1_014210</name>
</gene>
<dbReference type="InterPro" id="IPR015943">
    <property type="entry name" value="WD40/YVTN_repeat-like_dom_sf"/>
</dbReference>
<dbReference type="InterPro" id="IPR037379">
    <property type="entry name" value="WDR74/Nsa1"/>
</dbReference>
<sequence>MRVICGGDSGLIKVIDPQRQSVLFQMGEQGKDRSVEFLKWANPSSEAEIVVGYKTGEIEFYFPGTGQQRFSLTRSELTNIQGLYSENRGNNRNIITCNDEGLVEIFQFGLNNLAEQEEQSEEEEAEKEADAIKKPNTIKLKSSVTSFSVGLANVSVMEVVNLGNNKLELAVGGKGNLMKIFDVETQKVVYRAKNVPHDYLNLESPIWDNGITFLGKPDQINANLFCTRTAYHQIRFHDRRAKRAPITQRSIGDCTFTSLIASPKCDKEVLVGNAIGKMFRYNFENLQKKTLYSYKMMSGSVRDIQIHPSGEHVITSSTDRYVRVYDLEGSKKPLHSMYLVQRQNCSLVTSEGMNEIESDEDDDDQDEKDEKVQEPEEEEPVLDKKDPKNQVWIKLKKKAHEEKLDSDDEGDDDDDDDDEDDGDLDDDESDDD</sequence>
<reference evidence="3 4" key="1">
    <citation type="submission" date="2024-03" db="EMBL/GenBank/DDBJ databases">
        <title>The Acrasis kona genome and developmental transcriptomes reveal deep origins of eukaryotic multicellular pathways.</title>
        <authorList>
            <person name="Sheikh S."/>
            <person name="Fu C.-J."/>
            <person name="Brown M.W."/>
            <person name="Baldauf S.L."/>
        </authorList>
    </citation>
    <scope>NUCLEOTIDE SEQUENCE [LARGE SCALE GENOMIC DNA]</scope>
    <source>
        <strain evidence="3 4">ATCC MYA-3509</strain>
    </source>
</reference>
<feature type="compositionally biased region" description="Acidic residues" evidence="2">
    <location>
        <begin position="404"/>
        <end position="432"/>
    </location>
</feature>
<accession>A0AAW2Z212</accession>
<dbReference type="InterPro" id="IPR036322">
    <property type="entry name" value="WD40_repeat_dom_sf"/>
</dbReference>
<evidence type="ECO:0000313" key="4">
    <source>
        <dbReference type="Proteomes" id="UP001431209"/>
    </source>
</evidence>
<evidence type="ECO:0000256" key="1">
    <source>
        <dbReference type="PROSITE-ProRule" id="PRU00221"/>
    </source>
</evidence>
<dbReference type="SUPFAM" id="SSF50978">
    <property type="entry name" value="WD40 repeat-like"/>
    <property type="match status" value="1"/>
</dbReference>
<feature type="region of interest" description="Disordered" evidence="2">
    <location>
        <begin position="354"/>
        <end position="432"/>
    </location>
</feature>
<dbReference type="InterPro" id="IPR001680">
    <property type="entry name" value="WD40_rpt"/>
</dbReference>
<dbReference type="GO" id="GO:0042273">
    <property type="term" value="P:ribosomal large subunit biogenesis"/>
    <property type="evidence" value="ECO:0007669"/>
    <property type="project" value="InterPro"/>
</dbReference>
<dbReference type="PROSITE" id="PS50082">
    <property type="entry name" value="WD_REPEATS_2"/>
    <property type="match status" value="1"/>
</dbReference>
<dbReference type="AlphaFoldDB" id="A0AAW2Z212"/>
<feature type="compositionally biased region" description="Acidic residues" evidence="2">
    <location>
        <begin position="354"/>
        <end position="367"/>
    </location>
</feature>
<evidence type="ECO:0000313" key="3">
    <source>
        <dbReference type="EMBL" id="KAL0482811.1"/>
    </source>
</evidence>
<dbReference type="Proteomes" id="UP001431209">
    <property type="component" value="Unassembled WGS sequence"/>
</dbReference>
<evidence type="ECO:0000256" key="2">
    <source>
        <dbReference type="SAM" id="MobiDB-lite"/>
    </source>
</evidence>
<dbReference type="GO" id="GO:0030687">
    <property type="term" value="C:preribosome, large subunit precursor"/>
    <property type="evidence" value="ECO:0007669"/>
    <property type="project" value="TreeGrafter"/>
</dbReference>
<name>A0AAW2Z212_9EUKA</name>
<proteinExistence type="predicted"/>
<organism evidence="3 4">
    <name type="scientific">Acrasis kona</name>
    <dbReference type="NCBI Taxonomy" id="1008807"/>
    <lineage>
        <taxon>Eukaryota</taxon>
        <taxon>Discoba</taxon>
        <taxon>Heterolobosea</taxon>
        <taxon>Tetramitia</taxon>
        <taxon>Eutetramitia</taxon>
        <taxon>Acrasidae</taxon>
        <taxon>Acrasis</taxon>
    </lineage>
</organism>
<evidence type="ECO:0008006" key="5">
    <source>
        <dbReference type="Google" id="ProtNLM"/>
    </source>
</evidence>
<dbReference type="SMART" id="SM00320">
    <property type="entry name" value="WD40"/>
    <property type="match status" value="1"/>
</dbReference>
<feature type="repeat" description="WD" evidence="1">
    <location>
        <begin position="294"/>
        <end position="335"/>
    </location>
</feature>
<dbReference type="EMBL" id="JAOPGA020000894">
    <property type="protein sequence ID" value="KAL0482811.1"/>
    <property type="molecule type" value="Genomic_DNA"/>
</dbReference>
<keyword evidence="4" id="KW-1185">Reference proteome</keyword>